<accession>A0AAN7VSD8</accession>
<protein>
    <submittedName>
        <fullName evidence="1">Uncharacterized protein</fullName>
    </submittedName>
</protein>
<proteinExistence type="predicted"/>
<dbReference type="AlphaFoldDB" id="A0AAN7VSD8"/>
<dbReference type="Proteomes" id="UP001310594">
    <property type="component" value="Unassembled WGS sequence"/>
</dbReference>
<dbReference type="EMBL" id="JAVRQU010000021">
    <property type="protein sequence ID" value="KAK5691452.1"/>
    <property type="molecule type" value="Genomic_DNA"/>
</dbReference>
<reference evidence="1" key="1">
    <citation type="submission" date="2023-08" db="EMBL/GenBank/DDBJ databases">
        <title>Black Yeasts Isolated from many extreme environments.</title>
        <authorList>
            <person name="Coleine C."/>
            <person name="Stajich J.E."/>
            <person name="Selbmann L."/>
        </authorList>
    </citation>
    <scope>NUCLEOTIDE SEQUENCE</scope>
    <source>
        <strain evidence="1">CCFEE 5810</strain>
    </source>
</reference>
<name>A0AAN7VSD8_9PEZI</name>
<sequence>MTDPNLIIHTTEDNHDEVASAISAVLAHRDKLQDMIGRPVMSRLAQSQESDRRELKSLLADIEALRILRHQSHVDLLSATSDSVIGQAVAGVFKLLQKLFRTSVTSHRLRTLGYVGPFNKTNPWLGYPISVFSSLTRPDFYCPCDPETFLVRFNARFQSCTDILPRLPDRVLEMFVSQPPITLAQISLACCGKMPLNINAYGNYIYTLRNPSGFKLQDLYAVASTFLVEHKLCPGAHRGQLNKEGFVQNTATFMGQYLDHGPTTRSPVDGNIYYGRLPANDPAWSSHVRYRKQTKEERAVMIAYMAAKIRAKFELFMWLYEMLMIV</sequence>
<evidence type="ECO:0000313" key="1">
    <source>
        <dbReference type="EMBL" id="KAK5691452.1"/>
    </source>
</evidence>
<evidence type="ECO:0000313" key="2">
    <source>
        <dbReference type="Proteomes" id="UP001310594"/>
    </source>
</evidence>
<organism evidence="1 2">
    <name type="scientific">Elasticomyces elasticus</name>
    <dbReference type="NCBI Taxonomy" id="574655"/>
    <lineage>
        <taxon>Eukaryota</taxon>
        <taxon>Fungi</taxon>
        <taxon>Dikarya</taxon>
        <taxon>Ascomycota</taxon>
        <taxon>Pezizomycotina</taxon>
        <taxon>Dothideomycetes</taxon>
        <taxon>Dothideomycetidae</taxon>
        <taxon>Mycosphaerellales</taxon>
        <taxon>Teratosphaeriaceae</taxon>
        <taxon>Elasticomyces</taxon>
    </lineage>
</organism>
<gene>
    <name evidence="1" type="ORF">LTR97_011445</name>
</gene>
<comment type="caution">
    <text evidence="1">The sequence shown here is derived from an EMBL/GenBank/DDBJ whole genome shotgun (WGS) entry which is preliminary data.</text>
</comment>